<protein>
    <recommendedName>
        <fullName evidence="2">GH64 domain-containing protein</fullName>
    </recommendedName>
</protein>
<organism evidence="3 4">
    <name type="scientific">Peltaster fructicola</name>
    <dbReference type="NCBI Taxonomy" id="286661"/>
    <lineage>
        <taxon>Eukaryota</taxon>
        <taxon>Fungi</taxon>
        <taxon>Dikarya</taxon>
        <taxon>Ascomycota</taxon>
        <taxon>Pezizomycotina</taxon>
        <taxon>Dothideomycetes</taxon>
        <taxon>Dothideomycetes incertae sedis</taxon>
        <taxon>Peltaster</taxon>
    </lineage>
</organism>
<reference evidence="3 4" key="1">
    <citation type="journal article" date="2016" name="Sci. Rep.">
        <title>Peltaster fructicola genome reveals evolution from an invasive phytopathogen to an ectophytic parasite.</title>
        <authorList>
            <person name="Xu C."/>
            <person name="Chen H."/>
            <person name="Gleason M.L."/>
            <person name="Xu J.R."/>
            <person name="Liu H."/>
            <person name="Zhang R."/>
            <person name="Sun G."/>
        </authorList>
    </citation>
    <scope>NUCLEOTIDE SEQUENCE [LARGE SCALE GENOMIC DNA]</scope>
    <source>
        <strain evidence="3 4">LNHT1506</strain>
    </source>
</reference>
<keyword evidence="4" id="KW-1185">Reference proteome</keyword>
<evidence type="ECO:0000313" key="4">
    <source>
        <dbReference type="Proteomes" id="UP000503462"/>
    </source>
</evidence>
<feature type="region of interest" description="Disordered" evidence="1">
    <location>
        <begin position="21"/>
        <end position="43"/>
    </location>
</feature>
<proteinExistence type="predicted"/>
<dbReference type="Pfam" id="PF16483">
    <property type="entry name" value="Glyco_hydro_64"/>
    <property type="match status" value="1"/>
</dbReference>
<feature type="domain" description="GH64" evidence="2">
    <location>
        <begin position="48"/>
        <end position="424"/>
    </location>
</feature>
<evidence type="ECO:0000256" key="1">
    <source>
        <dbReference type="SAM" id="MobiDB-lite"/>
    </source>
</evidence>
<dbReference type="CDD" id="cd09220">
    <property type="entry name" value="GH64-GluB-like"/>
    <property type="match status" value="1"/>
</dbReference>
<dbReference type="OrthoDB" id="10058186at2759"/>
<dbReference type="AlphaFoldDB" id="A0A6H0Y4D6"/>
<dbReference type="EMBL" id="CP051143">
    <property type="protein sequence ID" value="QIX01470.1"/>
    <property type="molecule type" value="Genomic_DNA"/>
</dbReference>
<dbReference type="InterPro" id="IPR037176">
    <property type="entry name" value="Osmotin/thaumatin-like_sf"/>
</dbReference>
<dbReference type="InterPro" id="IPR042517">
    <property type="entry name" value="Glyco_hydro_64_N_2"/>
</dbReference>
<evidence type="ECO:0000259" key="2">
    <source>
        <dbReference type="PROSITE" id="PS52006"/>
    </source>
</evidence>
<accession>A0A6H0Y4D6</accession>
<dbReference type="PANTHER" id="PTHR38165:SF1">
    <property type="entry name" value="GLUCANASE B"/>
    <property type="match status" value="1"/>
</dbReference>
<gene>
    <name evidence="3" type="ORF">AMS68_006987</name>
</gene>
<dbReference type="Gene3D" id="3.30.920.50">
    <property type="entry name" value="Beta-1,3-glucanase, C-terminal domain"/>
    <property type="match status" value="1"/>
</dbReference>
<dbReference type="PANTHER" id="PTHR38165">
    <property type="match status" value="1"/>
</dbReference>
<dbReference type="PROSITE" id="PS52006">
    <property type="entry name" value="GH64"/>
    <property type="match status" value="1"/>
</dbReference>
<dbReference type="Gene3D" id="2.60.110.10">
    <property type="entry name" value="Thaumatin"/>
    <property type="match status" value="1"/>
</dbReference>
<dbReference type="InterPro" id="IPR037398">
    <property type="entry name" value="Glyco_hydro_64_fam"/>
</dbReference>
<dbReference type="InterPro" id="IPR032477">
    <property type="entry name" value="Glyco_hydro_64"/>
</dbReference>
<evidence type="ECO:0000313" key="3">
    <source>
        <dbReference type="EMBL" id="QIX01470.1"/>
    </source>
</evidence>
<sequence length="430" mass="46069">MTLLRALQERLRTLLRPLLKLRQRQSEPHHTSPKHQSTPKKAVQTAVVATTAPTLQVSLQNQTTSSQVYAYITGQALDNNNALFILQSDGRTPYYPTSPSTTGQKLAQNVSIPLGAPGNSITVTIPRIAGGRIWFSQDAQLQFFLNPGPGLVEPSIFNQSDPNINTNFAFCEFTYNSAEMFINISYVDFVPALPVALTLTDTSGNSQHVSGLPSNGLDTICNGLTAQTAKDNRRWSSLIVQNGGKNLRALSPNSGLLLHPTWFQTYWQGYVDSVWSTYTSKPLTVNTQSSYGDVNGQVDSSGNLNFSKGAATFAKPSAQDIFGCSTGPFATGSNTLANIIIPRLAAAFNRSTLLLSNNVPNGVQASQYYQDPTTNHYSRIVHAANLDRTGYAFPYDDVVPNGGAGQEGALSSGSPASLIVAVGGGNAYAA</sequence>
<dbReference type="Proteomes" id="UP000503462">
    <property type="component" value="Chromosome 5"/>
</dbReference>
<name>A0A6H0Y4D6_9PEZI</name>